<keyword evidence="10" id="KW-0406">Ion transport</keyword>
<dbReference type="PANTHER" id="PTHR28259:SF1">
    <property type="entry name" value="FLUORIDE EXPORT PROTEIN 1-RELATED"/>
    <property type="match status" value="1"/>
</dbReference>
<feature type="transmembrane region" description="Helical" evidence="10">
    <location>
        <begin position="68"/>
        <end position="89"/>
    </location>
</feature>
<keyword evidence="2 10" id="KW-1003">Cell membrane</keyword>
<protein>
    <recommendedName>
        <fullName evidence="10">Fluoride-specific ion channel FluC</fullName>
    </recommendedName>
</protein>
<feature type="binding site" evidence="10">
    <location>
        <position position="77"/>
    </location>
    <ligand>
        <name>Na(+)</name>
        <dbReference type="ChEBI" id="CHEBI:29101"/>
        <note>structural</note>
    </ligand>
</feature>
<keyword evidence="10" id="KW-0915">Sodium</keyword>
<evidence type="ECO:0000256" key="3">
    <source>
        <dbReference type="ARBA" id="ARBA00022692"/>
    </source>
</evidence>
<evidence type="ECO:0000256" key="1">
    <source>
        <dbReference type="ARBA" id="ARBA00004651"/>
    </source>
</evidence>
<dbReference type="AlphaFoldDB" id="A0A3M8AJX8"/>
<sequence length="139" mass="13945">MLPYLAVFAGGLLGTGLRLAVDSALPHADDGFPGSTLIVNLVGTFVLGWLAGGLWTRPSTPTWLKAGVGSGVIGSFTTLSAVMGSIAILDRGGETPLAFLYLAVSLVGGLALAAAGLKLGSALAHRPMPTEITDDGATL</sequence>
<dbReference type="PANTHER" id="PTHR28259">
    <property type="entry name" value="FLUORIDE EXPORT PROTEIN 1-RELATED"/>
    <property type="match status" value="1"/>
</dbReference>
<evidence type="ECO:0000256" key="2">
    <source>
        <dbReference type="ARBA" id="ARBA00022475"/>
    </source>
</evidence>
<keyword evidence="12" id="KW-1185">Reference proteome</keyword>
<evidence type="ECO:0000256" key="8">
    <source>
        <dbReference type="ARBA" id="ARBA00035585"/>
    </source>
</evidence>
<evidence type="ECO:0000256" key="9">
    <source>
        <dbReference type="ARBA" id="ARBA00049940"/>
    </source>
</evidence>
<name>A0A3M8AJX8_9MICO</name>
<evidence type="ECO:0000256" key="4">
    <source>
        <dbReference type="ARBA" id="ARBA00022989"/>
    </source>
</evidence>
<feature type="transmembrane region" description="Helical" evidence="10">
    <location>
        <begin position="95"/>
        <end position="117"/>
    </location>
</feature>
<dbReference type="GO" id="GO:0005886">
    <property type="term" value="C:plasma membrane"/>
    <property type="evidence" value="ECO:0007669"/>
    <property type="project" value="UniProtKB-SubCell"/>
</dbReference>
<dbReference type="Pfam" id="PF02537">
    <property type="entry name" value="CRCB"/>
    <property type="match status" value="1"/>
</dbReference>
<dbReference type="RefSeq" id="WP_122935603.1">
    <property type="nucleotide sequence ID" value="NZ_JBHSNT010000003.1"/>
</dbReference>
<keyword evidence="4 10" id="KW-1133">Transmembrane helix</keyword>
<accession>A0A3M8AJX8</accession>
<keyword evidence="6 10" id="KW-0407">Ion channel</keyword>
<keyword evidence="10" id="KW-0479">Metal-binding</keyword>
<feature type="transmembrane region" description="Helical" evidence="10">
    <location>
        <begin position="36"/>
        <end position="56"/>
    </location>
</feature>
<evidence type="ECO:0000313" key="11">
    <source>
        <dbReference type="EMBL" id="RNB51443.1"/>
    </source>
</evidence>
<evidence type="ECO:0000256" key="10">
    <source>
        <dbReference type="HAMAP-Rule" id="MF_00454"/>
    </source>
</evidence>
<organism evidence="11 12">
    <name type="scientific">Agromyces tardus</name>
    <dbReference type="NCBI Taxonomy" id="2583849"/>
    <lineage>
        <taxon>Bacteria</taxon>
        <taxon>Bacillati</taxon>
        <taxon>Actinomycetota</taxon>
        <taxon>Actinomycetes</taxon>
        <taxon>Micrococcales</taxon>
        <taxon>Microbacteriaceae</taxon>
        <taxon>Agromyces</taxon>
    </lineage>
</organism>
<comment type="activity regulation">
    <text evidence="10">Na(+) is not transported, but it plays an essential structural role and its presence is essential for fluoride channel function.</text>
</comment>
<dbReference type="GO" id="GO:0140114">
    <property type="term" value="P:cellular detoxification of fluoride"/>
    <property type="evidence" value="ECO:0007669"/>
    <property type="project" value="UniProtKB-UniRule"/>
</dbReference>
<feature type="binding site" evidence="10">
    <location>
        <position position="74"/>
    </location>
    <ligand>
        <name>Na(+)</name>
        <dbReference type="ChEBI" id="CHEBI:29101"/>
        <note>structural</note>
    </ligand>
</feature>
<dbReference type="GO" id="GO:0062054">
    <property type="term" value="F:fluoride channel activity"/>
    <property type="evidence" value="ECO:0007669"/>
    <property type="project" value="UniProtKB-UniRule"/>
</dbReference>
<evidence type="ECO:0000256" key="5">
    <source>
        <dbReference type="ARBA" id="ARBA00023136"/>
    </source>
</evidence>
<keyword evidence="5 10" id="KW-0472">Membrane</keyword>
<evidence type="ECO:0000256" key="6">
    <source>
        <dbReference type="ARBA" id="ARBA00023303"/>
    </source>
</evidence>
<comment type="subcellular location">
    <subcellularLocation>
        <location evidence="1 10">Cell membrane</location>
        <topology evidence="1 10">Multi-pass membrane protein</topology>
    </subcellularLocation>
</comment>
<comment type="caution">
    <text evidence="11">The sequence shown here is derived from an EMBL/GenBank/DDBJ whole genome shotgun (WGS) entry which is preliminary data.</text>
</comment>
<comment type="similarity">
    <text evidence="7 10">Belongs to the fluoride channel Fluc/FEX (TC 1.A.43) family.</text>
</comment>
<evidence type="ECO:0000313" key="12">
    <source>
        <dbReference type="Proteomes" id="UP000275048"/>
    </source>
</evidence>
<evidence type="ECO:0000256" key="7">
    <source>
        <dbReference type="ARBA" id="ARBA00035120"/>
    </source>
</evidence>
<proteinExistence type="inferred from homology"/>
<comment type="function">
    <text evidence="9 10">Fluoride-specific ion channel. Important for reducing fluoride concentration in the cell, thus reducing its toxicity.</text>
</comment>
<dbReference type="InterPro" id="IPR003691">
    <property type="entry name" value="FluC"/>
</dbReference>
<dbReference type="OrthoDB" id="4408652at2"/>
<gene>
    <name evidence="10" type="primary">fluC</name>
    <name evidence="10" type="synonym">crcB</name>
    <name evidence="11" type="ORF">EDM22_03110</name>
</gene>
<reference evidence="11 12" key="1">
    <citation type="submission" date="2018-10" db="EMBL/GenBank/DDBJ databases">
        <title>Isolation, diversity and antibacterial activity of antinobacteria from the wheat rhizosphere soil.</title>
        <authorList>
            <person name="Sun T."/>
        </authorList>
    </citation>
    <scope>NUCLEOTIDE SEQUENCE [LARGE SCALE GENOMIC DNA]</scope>
    <source>
        <strain evidence="11 12">SJ-23</strain>
    </source>
</reference>
<dbReference type="GO" id="GO:0046872">
    <property type="term" value="F:metal ion binding"/>
    <property type="evidence" value="ECO:0007669"/>
    <property type="project" value="UniProtKB-KW"/>
</dbReference>
<comment type="catalytic activity">
    <reaction evidence="8">
        <text>fluoride(in) = fluoride(out)</text>
        <dbReference type="Rhea" id="RHEA:76159"/>
        <dbReference type="ChEBI" id="CHEBI:17051"/>
    </reaction>
    <physiologicalReaction direction="left-to-right" evidence="8">
        <dbReference type="Rhea" id="RHEA:76160"/>
    </physiologicalReaction>
</comment>
<keyword evidence="10" id="KW-0813">Transport</keyword>
<keyword evidence="3 10" id="KW-0812">Transmembrane</keyword>
<dbReference type="Proteomes" id="UP000275048">
    <property type="component" value="Unassembled WGS sequence"/>
</dbReference>
<dbReference type="EMBL" id="RHHB01000003">
    <property type="protein sequence ID" value="RNB51443.1"/>
    <property type="molecule type" value="Genomic_DNA"/>
</dbReference>
<dbReference type="HAMAP" id="MF_00454">
    <property type="entry name" value="FluC"/>
    <property type="match status" value="1"/>
</dbReference>